<gene>
    <name evidence="1" type="ORF">F0254_20180</name>
</gene>
<sequence length="132" mass="15799">MRFEIITVTKEFVECRYKDTNHNIVTIMTIEREGAKRILFEDYFRDSSYELRSDMVRWWATSGSQTAEREKCVEQSTLQPAYTRHLAYELDDNAAPFMKRIYDKFNRKRPTNKAWLDSPARQRLEKVFASTL</sequence>
<dbReference type="AlphaFoldDB" id="A0A7Y4EZY9"/>
<protein>
    <submittedName>
        <fullName evidence="1">Uncharacterized protein</fullName>
    </submittedName>
</protein>
<evidence type="ECO:0000313" key="2">
    <source>
        <dbReference type="Proteomes" id="UP000532247"/>
    </source>
</evidence>
<name>A0A7Y4EZY9_VIBAL</name>
<proteinExistence type="predicted"/>
<organism evidence="1 2">
    <name type="scientific">Vibrio alginolyticus</name>
    <dbReference type="NCBI Taxonomy" id="663"/>
    <lineage>
        <taxon>Bacteria</taxon>
        <taxon>Pseudomonadati</taxon>
        <taxon>Pseudomonadota</taxon>
        <taxon>Gammaproteobacteria</taxon>
        <taxon>Vibrionales</taxon>
        <taxon>Vibrionaceae</taxon>
        <taxon>Vibrio</taxon>
    </lineage>
</organism>
<reference evidence="1 2" key="1">
    <citation type="submission" date="2019-09" db="EMBL/GenBank/DDBJ databases">
        <title>Draft genome sequencing and comparative genomics of hatchery-associated Vibrios.</title>
        <authorList>
            <person name="Kehlet-Delgado H."/>
            <person name="Mueller R.S."/>
        </authorList>
    </citation>
    <scope>NUCLEOTIDE SEQUENCE [LARGE SCALE GENOMIC DNA]</scope>
    <source>
        <strain evidence="1 2">081416A</strain>
    </source>
</reference>
<dbReference type="EMBL" id="VTYF01000015">
    <property type="protein sequence ID" value="NOI11156.1"/>
    <property type="molecule type" value="Genomic_DNA"/>
</dbReference>
<accession>A0A7Y4EZY9</accession>
<dbReference type="Proteomes" id="UP000532247">
    <property type="component" value="Unassembled WGS sequence"/>
</dbReference>
<dbReference type="RefSeq" id="WP_025443146.1">
    <property type="nucleotide sequence ID" value="NZ_JAFLNX010000017.1"/>
</dbReference>
<evidence type="ECO:0000313" key="1">
    <source>
        <dbReference type="EMBL" id="NOI11156.1"/>
    </source>
</evidence>
<comment type="caution">
    <text evidence="1">The sequence shown here is derived from an EMBL/GenBank/DDBJ whole genome shotgun (WGS) entry which is preliminary data.</text>
</comment>